<feature type="transmembrane region" description="Helical" evidence="6">
    <location>
        <begin position="366"/>
        <end position="389"/>
    </location>
</feature>
<proteinExistence type="predicted"/>
<evidence type="ECO:0000313" key="8">
    <source>
        <dbReference type="Proteomes" id="UP000248057"/>
    </source>
</evidence>
<dbReference type="Gene3D" id="3.40.50.300">
    <property type="entry name" value="P-loop containing nucleotide triphosphate hydrolases"/>
    <property type="match status" value="1"/>
</dbReference>
<accession>A0A2V3Y038</accession>
<dbReference type="GO" id="GO:0005886">
    <property type="term" value="C:plasma membrane"/>
    <property type="evidence" value="ECO:0007669"/>
    <property type="project" value="UniProtKB-SubCell"/>
</dbReference>
<dbReference type="Proteomes" id="UP000248057">
    <property type="component" value="Unassembled WGS sequence"/>
</dbReference>
<dbReference type="GO" id="GO:0015297">
    <property type="term" value="F:antiporter activity"/>
    <property type="evidence" value="ECO:0007669"/>
    <property type="project" value="InterPro"/>
</dbReference>
<dbReference type="InterPro" id="IPR045070">
    <property type="entry name" value="MATE_MepA-like"/>
</dbReference>
<dbReference type="PANTHER" id="PTHR43823">
    <property type="entry name" value="SPORULATION PROTEIN YKVU"/>
    <property type="match status" value="1"/>
</dbReference>
<comment type="caution">
    <text evidence="7">The sequence shown here is derived from an EMBL/GenBank/DDBJ whole genome shotgun (WGS) entry which is preliminary data.</text>
</comment>
<protein>
    <submittedName>
        <fullName evidence="7">Putative MATE family efflux protein</fullName>
    </submittedName>
</protein>
<feature type="transmembrane region" description="Helical" evidence="6">
    <location>
        <begin position="401"/>
        <end position="425"/>
    </location>
</feature>
<dbReference type="InterPro" id="IPR002528">
    <property type="entry name" value="MATE_fam"/>
</dbReference>
<dbReference type="InterPro" id="IPR051327">
    <property type="entry name" value="MATE_MepA_subfamily"/>
</dbReference>
<reference evidence="7 8" key="1">
    <citation type="submission" date="2018-05" db="EMBL/GenBank/DDBJ databases">
        <title>Genomic Encyclopedia of Type Strains, Phase IV (KMG-IV): sequencing the most valuable type-strain genomes for metagenomic binning, comparative biology and taxonomic classification.</title>
        <authorList>
            <person name="Goeker M."/>
        </authorList>
    </citation>
    <scope>NUCLEOTIDE SEQUENCE [LARGE SCALE GENOMIC DNA]</scope>
    <source>
        <strain evidence="7 8">DSM 24995</strain>
    </source>
</reference>
<evidence type="ECO:0000313" key="7">
    <source>
        <dbReference type="EMBL" id="PXX49232.1"/>
    </source>
</evidence>
<dbReference type="GO" id="GO:0042910">
    <property type="term" value="F:xenobiotic transmembrane transporter activity"/>
    <property type="evidence" value="ECO:0007669"/>
    <property type="project" value="InterPro"/>
</dbReference>
<dbReference type="EMBL" id="QJKD01000014">
    <property type="protein sequence ID" value="PXX49232.1"/>
    <property type="molecule type" value="Genomic_DNA"/>
</dbReference>
<evidence type="ECO:0000256" key="5">
    <source>
        <dbReference type="ARBA" id="ARBA00023136"/>
    </source>
</evidence>
<dbReference type="RefSeq" id="WP_110324894.1">
    <property type="nucleotide sequence ID" value="NZ_QJKD01000014.1"/>
</dbReference>
<comment type="subcellular location">
    <subcellularLocation>
        <location evidence="1">Cell membrane</location>
        <topology evidence="1">Multi-pass membrane protein</topology>
    </subcellularLocation>
</comment>
<feature type="transmembrane region" description="Helical" evidence="6">
    <location>
        <begin position="431"/>
        <end position="453"/>
    </location>
</feature>
<feature type="transmembrane region" description="Helical" evidence="6">
    <location>
        <begin position="20"/>
        <end position="39"/>
    </location>
</feature>
<dbReference type="PANTHER" id="PTHR43823:SF3">
    <property type="entry name" value="MULTIDRUG EXPORT PROTEIN MEPA"/>
    <property type="match status" value="1"/>
</dbReference>
<keyword evidence="5 6" id="KW-0472">Membrane</keyword>
<dbReference type="GeneID" id="86063720"/>
<feature type="transmembrane region" description="Helical" evidence="6">
    <location>
        <begin position="96"/>
        <end position="117"/>
    </location>
</feature>
<keyword evidence="4 6" id="KW-1133">Transmembrane helix</keyword>
<name>A0A2V3Y038_9FIRM</name>
<dbReference type="CDD" id="cd13143">
    <property type="entry name" value="MATE_MepA_like"/>
    <property type="match status" value="1"/>
</dbReference>
<dbReference type="AlphaFoldDB" id="A0A2V3Y038"/>
<sequence length="670" mass="73988">MQSNQQINYLGKEKIPKLMMKFSIPCILSLLVSALYNIVDQIFIGNSELSALGNAATGVVFPIFIIAQAFAWCFGDGCAAYLSICQGKKDTKNAPVCIGSGITITLLTSIILLAVFFPFKTQILTLFGASENSIGLAIEYFNIILVFFPIFMMMNMMNSVIRADGSPASSMASMLTGAIVNIILDPVLIFRLHWGMKGAALATVIGQTVSFVISAVCFFHTKTFKLTWKHFIPKFGVFSTALKLGVSSFITQMTIVIISLVCNMMLAKYGALSRYGIDIPIAIIGIESKVFTVVINIVVGIILGCQPIISYNYGAKNYKRVKLTYQYALSATLVIGLVSTLLFEFAPNLIVRMFGSPTNIPNPEDYWQFAEMTFRIFLSLVVFTCTIKMTSIFFQAVGKPVYAVISSVIRDIICFVPLVLILPRFFGVKGILYAAPIADFIAMIAAVSMTVCFMRSLGKETQIDEPAKSVLKASKKGVIITIAREHGSAGKQIGKEAAEKLNIPFYHKEVAALAAEESGLHKEFISDINANSPGLLHELYLSTSVVQQAIIAQEQIIRKIADQGSCVIVGRAADYVLRGYDNVIRIFIYAPEEYRVGRVMEVYGDTREEAIKNIHRSDEARAAYYHSISDMRWGKAYNYDFLIDSSIGVEQCAEIICCFINKRIKGEFEK</sequence>
<evidence type="ECO:0000256" key="2">
    <source>
        <dbReference type="ARBA" id="ARBA00022475"/>
    </source>
</evidence>
<feature type="transmembrane region" description="Helical" evidence="6">
    <location>
        <begin position="241"/>
        <end position="267"/>
    </location>
</feature>
<evidence type="ECO:0000256" key="3">
    <source>
        <dbReference type="ARBA" id="ARBA00022692"/>
    </source>
</evidence>
<feature type="transmembrane region" description="Helical" evidence="6">
    <location>
        <begin position="175"/>
        <end position="194"/>
    </location>
</feature>
<feature type="transmembrane region" description="Helical" evidence="6">
    <location>
        <begin position="59"/>
        <end position="84"/>
    </location>
</feature>
<feature type="transmembrane region" description="Helical" evidence="6">
    <location>
        <begin position="137"/>
        <end position="154"/>
    </location>
</feature>
<dbReference type="InterPro" id="IPR027417">
    <property type="entry name" value="P-loop_NTPase"/>
</dbReference>
<gene>
    <name evidence="7" type="ORF">DFR60_11421</name>
</gene>
<dbReference type="SUPFAM" id="SSF52540">
    <property type="entry name" value="P-loop containing nucleoside triphosphate hydrolases"/>
    <property type="match status" value="1"/>
</dbReference>
<evidence type="ECO:0000256" key="1">
    <source>
        <dbReference type="ARBA" id="ARBA00004651"/>
    </source>
</evidence>
<keyword evidence="2" id="KW-1003">Cell membrane</keyword>
<keyword evidence="3 6" id="KW-0812">Transmembrane</keyword>
<keyword evidence="8" id="KW-1185">Reference proteome</keyword>
<evidence type="ECO:0000256" key="4">
    <source>
        <dbReference type="ARBA" id="ARBA00022989"/>
    </source>
</evidence>
<evidence type="ECO:0000256" key="6">
    <source>
        <dbReference type="SAM" id="Phobius"/>
    </source>
</evidence>
<feature type="transmembrane region" description="Helical" evidence="6">
    <location>
        <begin position="325"/>
        <end position="346"/>
    </location>
</feature>
<dbReference type="Pfam" id="PF01554">
    <property type="entry name" value="MatE"/>
    <property type="match status" value="2"/>
</dbReference>
<feature type="transmembrane region" description="Helical" evidence="6">
    <location>
        <begin position="200"/>
        <end position="220"/>
    </location>
</feature>
<feature type="transmembrane region" description="Helical" evidence="6">
    <location>
        <begin position="279"/>
        <end position="304"/>
    </location>
</feature>
<dbReference type="Pfam" id="PF13189">
    <property type="entry name" value="Cytidylate_kin2"/>
    <property type="match status" value="1"/>
</dbReference>
<organism evidence="7 8">
    <name type="scientific">Hungatella effluvii</name>
    <dbReference type="NCBI Taxonomy" id="1096246"/>
    <lineage>
        <taxon>Bacteria</taxon>
        <taxon>Bacillati</taxon>
        <taxon>Bacillota</taxon>
        <taxon>Clostridia</taxon>
        <taxon>Lachnospirales</taxon>
        <taxon>Lachnospiraceae</taxon>
        <taxon>Hungatella</taxon>
    </lineage>
</organism>